<dbReference type="GO" id="GO:0004401">
    <property type="term" value="F:histidinol-phosphatase activity"/>
    <property type="evidence" value="ECO:0007669"/>
    <property type="project" value="UniProtKB-EC"/>
</dbReference>
<feature type="binding site" evidence="12">
    <location>
        <position position="156"/>
    </location>
    <ligand>
        <name>Mg(2+)</name>
        <dbReference type="ChEBI" id="CHEBI:18420"/>
        <label>1</label>
        <note>catalytic</note>
    </ligand>
</feature>
<feature type="signal peptide" evidence="13">
    <location>
        <begin position="1"/>
        <end position="29"/>
    </location>
</feature>
<organism evidence="14 15">
    <name type="scientific">Thalassiosira oceanica</name>
    <name type="common">Marine diatom</name>
    <dbReference type="NCBI Taxonomy" id="159749"/>
    <lineage>
        <taxon>Eukaryota</taxon>
        <taxon>Sar</taxon>
        <taxon>Stramenopiles</taxon>
        <taxon>Ochrophyta</taxon>
        <taxon>Bacillariophyta</taxon>
        <taxon>Coscinodiscophyceae</taxon>
        <taxon>Thalassiosirophycidae</taxon>
        <taxon>Thalassiosirales</taxon>
        <taxon>Thalassiosiraceae</taxon>
        <taxon>Thalassiosira</taxon>
    </lineage>
</organism>
<keyword evidence="7" id="KW-0378">Hydrolase</keyword>
<dbReference type="UniPathway" id="UPA00031">
    <property type="reaction ID" value="UER00013"/>
</dbReference>
<dbReference type="PROSITE" id="PS00629">
    <property type="entry name" value="IMP_1"/>
    <property type="match status" value="1"/>
</dbReference>
<dbReference type="EMBL" id="AGNL01002996">
    <property type="protein sequence ID" value="EJK75324.1"/>
    <property type="molecule type" value="Genomic_DNA"/>
</dbReference>
<evidence type="ECO:0000256" key="5">
    <source>
        <dbReference type="ARBA" id="ARBA00022605"/>
    </source>
</evidence>
<feature type="binding site" evidence="12">
    <location>
        <position position="158"/>
    </location>
    <ligand>
        <name>Mg(2+)</name>
        <dbReference type="ChEBI" id="CHEBI:18420"/>
        <label>1</label>
        <note>catalytic</note>
    </ligand>
</feature>
<evidence type="ECO:0000256" key="2">
    <source>
        <dbReference type="ARBA" id="ARBA00004970"/>
    </source>
</evidence>
<gene>
    <name evidence="14" type="ORF">THAOC_02954</name>
</gene>
<dbReference type="InterPro" id="IPR000760">
    <property type="entry name" value="Inositol_monophosphatase-like"/>
</dbReference>
<dbReference type="eggNOG" id="KOG2951">
    <property type="taxonomic scope" value="Eukaryota"/>
</dbReference>
<keyword evidence="5" id="KW-0028">Amino-acid biosynthesis</keyword>
<dbReference type="GO" id="GO:0046872">
    <property type="term" value="F:metal ion binding"/>
    <property type="evidence" value="ECO:0007669"/>
    <property type="project" value="UniProtKB-KW"/>
</dbReference>
<dbReference type="Gene3D" id="3.40.190.80">
    <property type="match status" value="1"/>
</dbReference>
<dbReference type="PRINTS" id="PR00377">
    <property type="entry name" value="IMPHPHTASES"/>
</dbReference>
<dbReference type="InterPro" id="IPR051090">
    <property type="entry name" value="Inositol_monoP_superfamily"/>
</dbReference>
<dbReference type="OrthoDB" id="10254945at2759"/>
<evidence type="ECO:0000256" key="12">
    <source>
        <dbReference type="PIRSR" id="PIRSR600760-2"/>
    </source>
</evidence>
<evidence type="ECO:0000256" key="13">
    <source>
        <dbReference type="SAM" id="SignalP"/>
    </source>
</evidence>
<dbReference type="InterPro" id="IPR011809">
    <property type="entry name" value="His_9_proposed"/>
</dbReference>
<evidence type="ECO:0000256" key="8">
    <source>
        <dbReference type="ARBA" id="ARBA00022842"/>
    </source>
</evidence>
<keyword evidence="13" id="KW-0732">Signal</keyword>
<evidence type="ECO:0000256" key="4">
    <source>
        <dbReference type="ARBA" id="ARBA00013085"/>
    </source>
</evidence>
<dbReference type="PANTHER" id="PTHR43200:SF6">
    <property type="entry name" value="3'(2'),5'-BISPHOSPHATE NUCLEOTIDASE"/>
    <property type="match status" value="1"/>
</dbReference>
<dbReference type="Pfam" id="PF00459">
    <property type="entry name" value="Inositol_P"/>
    <property type="match status" value="1"/>
</dbReference>
<dbReference type="EC" id="3.1.3.15" evidence="4"/>
<proteinExistence type="inferred from homology"/>
<feature type="binding site" evidence="12">
    <location>
        <position position="140"/>
    </location>
    <ligand>
        <name>Mg(2+)</name>
        <dbReference type="ChEBI" id="CHEBI:18420"/>
        <label>1</label>
        <note>catalytic</note>
    </ligand>
</feature>
<reference evidence="14 15" key="1">
    <citation type="journal article" date="2012" name="Genome Biol.">
        <title>Genome and low-iron response of an oceanic diatom adapted to chronic iron limitation.</title>
        <authorList>
            <person name="Lommer M."/>
            <person name="Specht M."/>
            <person name="Roy A.S."/>
            <person name="Kraemer L."/>
            <person name="Andreson R."/>
            <person name="Gutowska M.A."/>
            <person name="Wolf J."/>
            <person name="Bergner S.V."/>
            <person name="Schilhabel M.B."/>
            <person name="Klostermeier U.C."/>
            <person name="Beiko R.G."/>
            <person name="Rosenstiel P."/>
            <person name="Hippler M."/>
            <person name="Laroche J."/>
        </authorList>
    </citation>
    <scope>NUCLEOTIDE SEQUENCE [LARGE SCALE GENOMIC DNA]</scope>
    <source>
        <strain evidence="14 15">CCMP1005</strain>
    </source>
</reference>
<dbReference type="CDD" id="cd01641">
    <property type="entry name" value="Bacterial_IMPase_like_1"/>
    <property type="match status" value="1"/>
</dbReference>
<dbReference type="PANTHER" id="PTHR43200">
    <property type="entry name" value="PHOSPHATASE"/>
    <property type="match status" value="1"/>
</dbReference>
<comment type="pathway">
    <text evidence="2">Amino-acid biosynthesis; L-histidine biosynthesis; L-histidine from 5-phospho-alpha-D-ribose 1-diphosphate: step 8/9.</text>
</comment>
<name>K0TDV3_THAOC</name>
<evidence type="ECO:0000256" key="7">
    <source>
        <dbReference type="ARBA" id="ARBA00022801"/>
    </source>
</evidence>
<evidence type="ECO:0000256" key="1">
    <source>
        <dbReference type="ARBA" id="ARBA00001946"/>
    </source>
</evidence>
<comment type="caution">
    <text evidence="14">The sequence shown here is derived from an EMBL/GenBank/DDBJ whole genome shotgun (WGS) entry which is preliminary data.</text>
</comment>
<keyword evidence="9" id="KW-0368">Histidine biosynthesis</keyword>
<feature type="binding site" evidence="12">
    <location>
        <position position="282"/>
    </location>
    <ligand>
        <name>Mg(2+)</name>
        <dbReference type="ChEBI" id="CHEBI:18420"/>
        <label>1</label>
        <note>catalytic</note>
    </ligand>
</feature>
<dbReference type="InterPro" id="IPR020583">
    <property type="entry name" value="Inositol_monoP_metal-BS"/>
</dbReference>
<dbReference type="Proteomes" id="UP000266841">
    <property type="component" value="Unassembled WGS sequence"/>
</dbReference>
<dbReference type="OMA" id="ECYAFAM"/>
<dbReference type="AlphaFoldDB" id="K0TDV3"/>
<dbReference type="GO" id="GO:0000105">
    <property type="term" value="P:L-histidine biosynthetic process"/>
    <property type="evidence" value="ECO:0007669"/>
    <property type="project" value="UniProtKB-UniPathway"/>
</dbReference>
<feature type="binding site" evidence="12">
    <location>
        <position position="159"/>
    </location>
    <ligand>
        <name>Mg(2+)</name>
        <dbReference type="ChEBI" id="CHEBI:18420"/>
        <label>1</label>
        <note>catalytic</note>
    </ligand>
</feature>
<dbReference type="NCBIfam" id="TIGR02067">
    <property type="entry name" value="his_9_HisN"/>
    <property type="match status" value="1"/>
</dbReference>
<feature type="chain" id="PRO_5030173153" description="histidinol-phosphatase" evidence="13">
    <location>
        <begin position="30"/>
        <end position="341"/>
    </location>
</feature>
<comment type="cofactor">
    <cofactor evidence="1 12">
        <name>Mg(2+)</name>
        <dbReference type="ChEBI" id="CHEBI:18420"/>
    </cofactor>
</comment>
<protein>
    <recommendedName>
        <fullName evidence="4">histidinol-phosphatase</fullName>
        <ecNumber evidence="4">3.1.3.15</ecNumber>
    </recommendedName>
    <alternativeName>
        <fullName evidence="10">Histidinol-phosphate phosphatase</fullName>
    </alternativeName>
</protein>
<dbReference type="SUPFAM" id="SSF56655">
    <property type="entry name" value="Carbohydrate phosphatase"/>
    <property type="match status" value="1"/>
</dbReference>
<evidence type="ECO:0000256" key="9">
    <source>
        <dbReference type="ARBA" id="ARBA00023102"/>
    </source>
</evidence>
<dbReference type="Gene3D" id="3.30.540.10">
    <property type="entry name" value="Fructose-1,6-Bisphosphatase, subunit A, domain 1"/>
    <property type="match status" value="1"/>
</dbReference>
<comment type="catalytic activity">
    <reaction evidence="11">
        <text>L-histidinol phosphate + H2O = L-histidinol + phosphate</text>
        <dbReference type="Rhea" id="RHEA:14465"/>
        <dbReference type="ChEBI" id="CHEBI:15377"/>
        <dbReference type="ChEBI" id="CHEBI:43474"/>
        <dbReference type="ChEBI" id="CHEBI:57699"/>
        <dbReference type="ChEBI" id="CHEBI:57980"/>
        <dbReference type="EC" id="3.1.3.15"/>
    </reaction>
</comment>
<comment type="similarity">
    <text evidence="3">Belongs to the inositol monophosphatase superfamily.</text>
</comment>
<evidence type="ECO:0000256" key="6">
    <source>
        <dbReference type="ARBA" id="ARBA00022723"/>
    </source>
</evidence>
<keyword evidence="15" id="KW-1185">Reference proteome</keyword>
<evidence type="ECO:0000313" key="15">
    <source>
        <dbReference type="Proteomes" id="UP000266841"/>
    </source>
</evidence>
<evidence type="ECO:0000256" key="3">
    <source>
        <dbReference type="ARBA" id="ARBA00009759"/>
    </source>
</evidence>
<accession>K0TDV3</accession>
<evidence type="ECO:0000256" key="11">
    <source>
        <dbReference type="ARBA" id="ARBA00049158"/>
    </source>
</evidence>
<keyword evidence="6 12" id="KW-0479">Metal-binding</keyword>
<evidence type="ECO:0000313" key="14">
    <source>
        <dbReference type="EMBL" id="EJK75324.1"/>
    </source>
</evidence>
<evidence type="ECO:0000256" key="10">
    <source>
        <dbReference type="ARBA" id="ARBA00033209"/>
    </source>
</evidence>
<keyword evidence="8 12" id="KW-0460">Magnesium</keyword>
<sequence length="341" mass="37386">MKTFFLLVSSVSSTLGLFALLLPTNPVKAFYIDPHAETMAETVPVFPTPLVQQQQPKPPPDSSTLEVYAKFAGELADAARLEIMPYWRRSRGELGQELKVEENRSVFQSASPVTLADRAAERKIRELIEESCPAHGIIGEEFGEQNIDADFVWVLDPIDGTRSFITGRPLFGTLISLLYRGSPVIGVIDQPVLDERWIGVVGRQSTFNGAPVRTEGVSKLQDAELFSTTPDMFKAGHEMDRYGALKEATRSSHFGADCYAYALLASGFGVDMVVEADLGLYDYCALVPIVEGAGGTITDWEGDELGLHNHDACEGRVLASANHGLHEQALRILKSNPPRYD</sequence>